<protein>
    <recommendedName>
        <fullName evidence="3">HicB_like antitoxin of toxin-antitoxin system</fullName>
    </recommendedName>
</protein>
<evidence type="ECO:0000313" key="1">
    <source>
        <dbReference type="EMBL" id="SDE08050.1"/>
    </source>
</evidence>
<name>A0A1G6ZZT2_PEPNI</name>
<dbReference type="EMBL" id="FNAF01000017">
    <property type="protein sequence ID" value="SDE08050.1"/>
    <property type="molecule type" value="Genomic_DNA"/>
</dbReference>
<accession>A0A1G6ZZT2</accession>
<evidence type="ECO:0000313" key="2">
    <source>
        <dbReference type="Proteomes" id="UP000198995"/>
    </source>
</evidence>
<dbReference type="RefSeq" id="WP_091792381.1">
    <property type="nucleotide sequence ID" value="NZ_FNAF01000017.1"/>
</dbReference>
<dbReference type="Gene3D" id="3.30.160.250">
    <property type="match status" value="1"/>
</dbReference>
<dbReference type="OrthoDB" id="5419659at2"/>
<dbReference type="AlphaFoldDB" id="A0A1G6ZZT2"/>
<dbReference type="STRING" id="2741.SAMN04489866_11712"/>
<proteinExistence type="predicted"/>
<keyword evidence="2" id="KW-1185">Reference proteome</keyword>
<evidence type="ECO:0008006" key="3">
    <source>
        <dbReference type="Google" id="ProtNLM"/>
    </source>
</evidence>
<dbReference type="Proteomes" id="UP000198995">
    <property type="component" value="Unassembled WGS sequence"/>
</dbReference>
<dbReference type="InterPro" id="IPR035069">
    <property type="entry name" value="TTHA1013/TTHA0281-like"/>
</dbReference>
<reference evidence="1 2" key="1">
    <citation type="submission" date="2016-10" db="EMBL/GenBank/DDBJ databases">
        <authorList>
            <person name="de Groot N.N."/>
        </authorList>
    </citation>
    <scope>NUCLEOTIDE SEQUENCE [LARGE SCALE GENOMIC DNA]</scope>
    <source>
        <strain evidence="1 2">DSM 20475</strain>
    </source>
</reference>
<organism evidence="1 2">
    <name type="scientific">Peptococcus niger</name>
    <dbReference type="NCBI Taxonomy" id="2741"/>
    <lineage>
        <taxon>Bacteria</taxon>
        <taxon>Bacillati</taxon>
        <taxon>Bacillota</taxon>
        <taxon>Clostridia</taxon>
        <taxon>Eubacteriales</taxon>
        <taxon>Peptococcaceae</taxon>
        <taxon>Peptococcus</taxon>
    </lineage>
</organism>
<sequence>MMALTDEVTYPVVIEREDDGYFFTVPDLETNGLYEETLEDVVASAKALIALNLDDDGAYPAATPIETLRRGLSDGQEILLVSVWMPYQRAQIKEMYRKKTLTVPVWLDLLATEKNINFSRVLTEGLKRELNIQ</sequence>
<dbReference type="SUPFAM" id="SSF143100">
    <property type="entry name" value="TTHA1013/TTHA0281-like"/>
    <property type="match status" value="1"/>
</dbReference>
<gene>
    <name evidence="1" type="ORF">SAMN04489866_11712</name>
</gene>